<dbReference type="Proteomes" id="UP001378188">
    <property type="component" value="Unassembled WGS sequence"/>
</dbReference>
<accession>A0AAW9RY02</accession>
<comment type="caution">
    <text evidence="2">The sequence shown here is derived from an EMBL/GenBank/DDBJ whole genome shotgun (WGS) entry which is preliminary data.</text>
</comment>
<dbReference type="GO" id="GO:0005576">
    <property type="term" value="C:extracellular region"/>
    <property type="evidence" value="ECO:0007669"/>
    <property type="project" value="TreeGrafter"/>
</dbReference>
<dbReference type="RefSeq" id="WP_340331487.1">
    <property type="nucleotide sequence ID" value="NZ_JAZHOF010000008.1"/>
</dbReference>
<keyword evidence="1" id="KW-0732">Signal</keyword>
<name>A0AAW9RY02_9HYPH</name>
<dbReference type="AlphaFoldDB" id="A0AAW9RY02"/>
<evidence type="ECO:0000256" key="1">
    <source>
        <dbReference type="SAM" id="SignalP"/>
    </source>
</evidence>
<keyword evidence="3" id="KW-1185">Reference proteome</keyword>
<evidence type="ECO:0008006" key="4">
    <source>
        <dbReference type="Google" id="ProtNLM"/>
    </source>
</evidence>
<evidence type="ECO:0000313" key="2">
    <source>
        <dbReference type="EMBL" id="MEJ8573793.1"/>
    </source>
</evidence>
<feature type="chain" id="PRO_5043746053" description="UrcA family protein" evidence="1">
    <location>
        <begin position="26"/>
        <end position="138"/>
    </location>
</feature>
<dbReference type="PANTHER" id="PTHR37549">
    <property type="entry name" value="LIPOPROTEIN LPRI"/>
    <property type="match status" value="1"/>
</dbReference>
<protein>
    <recommendedName>
        <fullName evidence="4">UrcA family protein</fullName>
    </recommendedName>
</protein>
<gene>
    <name evidence="2" type="ORF">V3328_20055</name>
</gene>
<reference evidence="2 3" key="1">
    <citation type="submission" date="2024-02" db="EMBL/GenBank/DDBJ databases">
        <title>Genome analysis and characterization of Microbaculum marinisediminis sp. nov., isolated from marine sediment.</title>
        <authorList>
            <person name="Du Z.-J."/>
            <person name="Ye Y.-Q."/>
            <person name="Zhang Z.-R."/>
            <person name="Yuan S.-M."/>
            <person name="Zhang X.-Y."/>
        </authorList>
    </citation>
    <scope>NUCLEOTIDE SEQUENCE [LARGE SCALE GENOMIC DNA]</scope>
    <source>
        <strain evidence="2 3">SDUM1044001</strain>
    </source>
</reference>
<feature type="signal peptide" evidence="1">
    <location>
        <begin position="1"/>
        <end position="25"/>
    </location>
</feature>
<dbReference type="EMBL" id="JAZHOF010000008">
    <property type="protein sequence ID" value="MEJ8573793.1"/>
    <property type="molecule type" value="Genomic_DNA"/>
</dbReference>
<proteinExistence type="predicted"/>
<organism evidence="2 3">
    <name type="scientific">Microbaculum marinum</name>
    <dbReference type="NCBI Taxonomy" id="1764581"/>
    <lineage>
        <taxon>Bacteria</taxon>
        <taxon>Pseudomonadati</taxon>
        <taxon>Pseudomonadota</taxon>
        <taxon>Alphaproteobacteria</taxon>
        <taxon>Hyphomicrobiales</taxon>
        <taxon>Tepidamorphaceae</taxon>
        <taxon>Microbaculum</taxon>
    </lineage>
</organism>
<dbReference type="InterPro" id="IPR052755">
    <property type="entry name" value="Lysozyme_Inhibitor_LprI"/>
</dbReference>
<sequence length="138" mass="14539">MTLRKMMTSALVAAGLAMASSAAMAQSDQSSQPAPSQGEGPVLVAGTIDCRYQIRPAETAICSTPVLAAMDIQMVTLFNILNLLVNEEVGAVMAADQQEFLRERSACAADVNCIGESYAARIGALDRILKDIASRGPY</sequence>
<dbReference type="PANTHER" id="PTHR37549:SF1">
    <property type="entry name" value="LIPOPROTEIN LPRI"/>
    <property type="match status" value="1"/>
</dbReference>
<evidence type="ECO:0000313" key="3">
    <source>
        <dbReference type="Proteomes" id="UP001378188"/>
    </source>
</evidence>